<evidence type="ECO:0000313" key="9">
    <source>
        <dbReference type="EMBL" id="SEB97220.1"/>
    </source>
</evidence>
<dbReference type="Pfam" id="PF00145">
    <property type="entry name" value="DNA_methylase"/>
    <property type="match status" value="2"/>
</dbReference>
<evidence type="ECO:0000256" key="5">
    <source>
        <dbReference type="ARBA" id="ARBA00022747"/>
    </source>
</evidence>
<dbReference type="RefSeq" id="WP_092114253.1">
    <property type="nucleotide sequence ID" value="NZ_FNTH01000001.1"/>
</dbReference>
<dbReference type="PROSITE" id="PS51679">
    <property type="entry name" value="SAM_MT_C5"/>
    <property type="match status" value="1"/>
</dbReference>
<protein>
    <recommendedName>
        <fullName evidence="1">DNA (cytosine-5-)-methyltransferase</fullName>
        <ecNumber evidence="1">2.1.1.37</ecNumber>
    </recommendedName>
</protein>
<dbReference type="Gene3D" id="3.90.120.10">
    <property type="entry name" value="DNA Methylase, subunit A, domain 2"/>
    <property type="match status" value="1"/>
</dbReference>
<dbReference type="OrthoDB" id="9813719at2"/>
<dbReference type="SUPFAM" id="SSF53335">
    <property type="entry name" value="S-adenosyl-L-methionine-dependent methyltransferases"/>
    <property type="match status" value="1"/>
</dbReference>
<dbReference type="PANTHER" id="PTHR10629">
    <property type="entry name" value="CYTOSINE-SPECIFIC METHYLTRANSFERASE"/>
    <property type="match status" value="1"/>
</dbReference>
<dbReference type="GO" id="GO:0009307">
    <property type="term" value="P:DNA restriction-modification system"/>
    <property type="evidence" value="ECO:0007669"/>
    <property type="project" value="UniProtKB-KW"/>
</dbReference>
<name>A0A1H4NPV5_9BRAD</name>
<keyword evidence="5" id="KW-0680">Restriction system</keyword>
<keyword evidence="4 7" id="KW-0949">S-adenosyl-L-methionine</keyword>
<organism evidence="9 10">
    <name type="scientific">Bradyrhizobium erythrophlei</name>
    <dbReference type="NCBI Taxonomy" id="1437360"/>
    <lineage>
        <taxon>Bacteria</taxon>
        <taxon>Pseudomonadati</taxon>
        <taxon>Pseudomonadota</taxon>
        <taxon>Alphaproteobacteria</taxon>
        <taxon>Hyphomicrobiales</taxon>
        <taxon>Nitrobacteraceae</taxon>
        <taxon>Bradyrhizobium</taxon>
    </lineage>
</organism>
<dbReference type="PANTHER" id="PTHR10629:SF52">
    <property type="entry name" value="DNA (CYTOSINE-5)-METHYLTRANSFERASE 1"/>
    <property type="match status" value="1"/>
</dbReference>
<dbReference type="Proteomes" id="UP000198992">
    <property type="component" value="Unassembled WGS sequence"/>
</dbReference>
<dbReference type="InterPro" id="IPR029063">
    <property type="entry name" value="SAM-dependent_MTases_sf"/>
</dbReference>
<evidence type="ECO:0000256" key="1">
    <source>
        <dbReference type="ARBA" id="ARBA00011975"/>
    </source>
</evidence>
<dbReference type="GO" id="GO:0044027">
    <property type="term" value="P:negative regulation of gene expression via chromosomal CpG island methylation"/>
    <property type="evidence" value="ECO:0007669"/>
    <property type="project" value="TreeGrafter"/>
</dbReference>
<evidence type="ECO:0000256" key="7">
    <source>
        <dbReference type="PROSITE-ProRule" id="PRU01016"/>
    </source>
</evidence>
<keyword evidence="2 7" id="KW-0489">Methyltransferase</keyword>
<evidence type="ECO:0000256" key="3">
    <source>
        <dbReference type="ARBA" id="ARBA00022679"/>
    </source>
</evidence>
<dbReference type="GO" id="GO:0032259">
    <property type="term" value="P:methylation"/>
    <property type="evidence" value="ECO:0007669"/>
    <property type="project" value="UniProtKB-KW"/>
</dbReference>
<evidence type="ECO:0000256" key="2">
    <source>
        <dbReference type="ARBA" id="ARBA00022603"/>
    </source>
</evidence>
<accession>A0A1H4NPV5</accession>
<gene>
    <name evidence="9" type="ORF">SAMN05444164_0693</name>
</gene>
<reference evidence="9 10" key="1">
    <citation type="submission" date="2016-10" db="EMBL/GenBank/DDBJ databases">
        <authorList>
            <person name="de Groot N.N."/>
        </authorList>
    </citation>
    <scope>NUCLEOTIDE SEQUENCE [LARGE SCALE GENOMIC DNA]</scope>
    <source>
        <strain evidence="9 10">MT12</strain>
    </source>
</reference>
<sequence>MSRRKILVADLLCGAGGSSTGCARALAELGLEMELVCVNHWGVAIETHKKNHPLARHYCEDIAAVRPHIIVPEGYLDLLMASPTCTHHSVARGGKPTSDQQRSDPWHIITWLTELRVKRLIIENVWEFVGWGPVDPRTGKPIKCRKGEYFALWIDTIRRLGFDPEWRKLNAANYGDATTRQRFILKARIDRKMVAWAPLTHAKRAEDTLLFPGMKPWKPAREIIDWDIKGRSIFDRKKPLAPKTLARIYAGAVKFKWPEPFLVVLRNHMGGRSLDQPLPTVAANGTHIALAEPILLKQNFRRDAQCVNDPAPTVMTQARIGLAEPLVLATGSGAARPTNDPLPTITTGGAGSDDPGCARPMLVEPFILNRHGDGYAESRAHSLGDPAPTANCDGGGYLVEPFMLSRHAGGAPRSVDDPTPTQVAKQSHVLISPYYGSGSGETCKSAEEPLDTVTSKGRFGMVVPVTHTQGGNVARDLGEPLPTLTTAKGGEFAMVMPVTHHDNSDRVRDLAEPIPTVTTANRGELAFIAAQFGERAGQAPRVHDIAGPTPAITATGHINLVEATPQYDILFRMLEPHELAAAMGFNEDEAEYEFAGTKTQKIKQIGNAVSVSLMKAEVSAIMSDAAVLSKVESPAKRRASA</sequence>
<dbReference type="PROSITE" id="PS51257">
    <property type="entry name" value="PROKAR_LIPOPROTEIN"/>
    <property type="match status" value="1"/>
</dbReference>
<dbReference type="EC" id="2.1.1.37" evidence="1"/>
<evidence type="ECO:0000313" key="10">
    <source>
        <dbReference type="Proteomes" id="UP000198992"/>
    </source>
</evidence>
<keyword evidence="3 7" id="KW-0808">Transferase</keyword>
<dbReference type="EMBL" id="FNTH01000001">
    <property type="protein sequence ID" value="SEB97220.1"/>
    <property type="molecule type" value="Genomic_DNA"/>
</dbReference>
<dbReference type="GO" id="GO:0003677">
    <property type="term" value="F:DNA binding"/>
    <property type="evidence" value="ECO:0007669"/>
    <property type="project" value="TreeGrafter"/>
</dbReference>
<feature type="region of interest" description="Disordered" evidence="8">
    <location>
        <begin position="332"/>
        <end position="356"/>
    </location>
</feature>
<dbReference type="AlphaFoldDB" id="A0A1H4NPV5"/>
<dbReference type="GO" id="GO:0003886">
    <property type="term" value="F:DNA (cytosine-5-)-methyltransferase activity"/>
    <property type="evidence" value="ECO:0007669"/>
    <property type="project" value="UniProtKB-EC"/>
</dbReference>
<dbReference type="InterPro" id="IPR050390">
    <property type="entry name" value="C5-Methyltransferase"/>
</dbReference>
<evidence type="ECO:0000256" key="8">
    <source>
        <dbReference type="SAM" id="MobiDB-lite"/>
    </source>
</evidence>
<evidence type="ECO:0000256" key="6">
    <source>
        <dbReference type="ARBA" id="ARBA00047422"/>
    </source>
</evidence>
<comment type="catalytic activity">
    <reaction evidence="6">
        <text>a 2'-deoxycytidine in DNA + S-adenosyl-L-methionine = a 5-methyl-2'-deoxycytidine in DNA + S-adenosyl-L-homocysteine + H(+)</text>
        <dbReference type="Rhea" id="RHEA:13681"/>
        <dbReference type="Rhea" id="RHEA-COMP:11369"/>
        <dbReference type="Rhea" id="RHEA-COMP:11370"/>
        <dbReference type="ChEBI" id="CHEBI:15378"/>
        <dbReference type="ChEBI" id="CHEBI:57856"/>
        <dbReference type="ChEBI" id="CHEBI:59789"/>
        <dbReference type="ChEBI" id="CHEBI:85452"/>
        <dbReference type="ChEBI" id="CHEBI:85454"/>
        <dbReference type="EC" id="2.1.1.37"/>
    </reaction>
</comment>
<comment type="similarity">
    <text evidence="7">Belongs to the class I-like SAM-binding methyltransferase superfamily. C5-methyltransferase family.</text>
</comment>
<proteinExistence type="inferred from homology"/>
<dbReference type="InterPro" id="IPR001525">
    <property type="entry name" value="C5_MeTfrase"/>
</dbReference>
<dbReference type="Gene3D" id="3.40.50.150">
    <property type="entry name" value="Vaccinia Virus protein VP39"/>
    <property type="match status" value="1"/>
</dbReference>
<feature type="active site" evidence="7">
    <location>
        <position position="85"/>
    </location>
</feature>
<evidence type="ECO:0000256" key="4">
    <source>
        <dbReference type="ARBA" id="ARBA00022691"/>
    </source>
</evidence>